<keyword evidence="13" id="KW-1185">Reference proteome</keyword>
<keyword evidence="5 11" id="KW-0812">Transmembrane</keyword>
<keyword evidence="4 11" id="KW-0589">Pheromone response</keyword>
<evidence type="ECO:0000313" key="13">
    <source>
        <dbReference type="Proteomes" id="UP000472241"/>
    </source>
</evidence>
<keyword evidence="3 11" id="KW-1003">Cell membrane</keyword>
<evidence type="ECO:0000256" key="4">
    <source>
        <dbReference type="ARBA" id="ARBA00022507"/>
    </source>
</evidence>
<feature type="transmembrane region" description="Helical" evidence="11">
    <location>
        <begin position="196"/>
        <end position="216"/>
    </location>
</feature>
<evidence type="ECO:0000256" key="2">
    <source>
        <dbReference type="ARBA" id="ARBA00010663"/>
    </source>
</evidence>
<evidence type="ECO:0000256" key="10">
    <source>
        <dbReference type="ARBA" id="ARBA00023224"/>
    </source>
</evidence>
<keyword evidence="8 11" id="KW-0472">Membrane</keyword>
<keyword evidence="10 11" id="KW-0807">Transducer</keyword>
<evidence type="ECO:0000313" key="12">
    <source>
        <dbReference type="Ensembl" id="ENSLCNP00005001161.1"/>
    </source>
</evidence>
<sequence>MQVFFSTDVIWGVLITFQTGIGRLGDFLLFVVYPHVAFIRPHQKKPLDAILVHLTLADVTTATFRGVPYITSPFGVRDVLEAVQNICKAVLCIPRVTRGVCICAASLLSSFQALVIRPARSRWAWLKSKIYAQILPLLVYSWASKVLINTWVIISTVVTGNSAGVGPVYSPKFCKTRRFAYHQAMLLRTVMFMQDFFFLFLMIWTSFYMVTVLFRHHKTALRIHATHVAFLLVSCFVFFYGANTCLSIYMGSFYEKHLMVSRYACAFSNMIIFPCSQLGFLLHLKNTDKSCFNCKRTRCQNWYDFKSLPMSRSA</sequence>
<dbReference type="GO" id="GO:0016503">
    <property type="term" value="F:pheromone receptor activity"/>
    <property type="evidence" value="ECO:0007669"/>
    <property type="project" value="InterPro"/>
</dbReference>
<reference evidence="12" key="2">
    <citation type="submission" date="2025-09" db="UniProtKB">
        <authorList>
            <consortium name="Ensembl"/>
        </authorList>
    </citation>
    <scope>IDENTIFICATION</scope>
</reference>
<name>A0A667FHA1_LYNCA</name>
<evidence type="ECO:0000256" key="11">
    <source>
        <dbReference type="RuleBase" id="RU364061"/>
    </source>
</evidence>
<evidence type="ECO:0000256" key="3">
    <source>
        <dbReference type="ARBA" id="ARBA00022475"/>
    </source>
</evidence>
<feature type="transmembrane region" description="Helical" evidence="11">
    <location>
        <begin position="137"/>
        <end position="158"/>
    </location>
</feature>
<evidence type="ECO:0000256" key="8">
    <source>
        <dbReference type="ARBA" id="ARBA00023136"/>
    </source>
</evidence>
<organism evidence="12 13">
    <name type="scientific">Lynx canadensis</name>
    <name type="common">Canada lynx</name>
    <name type="synonym">Felis canadensis</name>
    <dbReference type="NCBI Taxonomy" id="61383"/>
    <lineage>
        <taxon>Eukaryota</taxon>
        <taxon>Metazoa</taxon>
        <taxon>Chordata</taxon>
        <taxon>Craniata</taxon>
        <taxon>Vertebrata</taxon>
        <taxon>Euteleostomi</taxon>
        <taxon>Mammalia</taxon>
        <taxon>Eutheria</taxon>
        <taxon>Laurasiatheria</taxon>
        <taxon>Carnivora</taxon>
        <taxon>Feliformia</taxon>
        <taxon>Felidae</taxon>
        <taxon>Felinae</taxon>
        <taxon>Lynx</taxon>
    </lineage>
</organism>
<protein>
    <recommendedName>
        <fullName evidence="11">Vomeronasal type-1 receptor</fullName>
    </recommendedName>
</protein>
<keyword evidence="9 11" id="KW-0675">Receptor</keyword>
<evidence type="ECO:0000256" key="6">
    <source>
        <dbReference type="ARBA" id="ARBA00022989"/>
    </source>
</evidence>
<keyword evidence="7 11" id="KW-0297">G-protein coupled receptor</keyword>
<evidence type="ECO:0000256" key="7">
    <source>
        <dbReference type="ARBA" id="ARBA00023040"/>
    </source>
</evidence>
<dbReference type="AlphaFoldDB" id="A0A667FHA1"/>
<comment type="caution">
    <text evidence="11">Lacks conserved residue(s) required for the propagation of feature annotation.</text>
</comment>
<comment type="subcellular location">
    <subcellularLocation>
        <location evidence="1 11">Cell membrane</location>
        <topology evidence="1 11">Multi-pass membrane protein</topology>
    </subcellularLocation>
</comment>
<dbReference type="GO" id="GO:0005886">
    <property type="term" value="C:plasma membrane"/>
    <property type="evidence" value="ECO:0007669"/>
    <property type="project" value="UniProtKB-SubCell"/>
</dbReference>
<keyword evidence="6 11" id="KW-1133">Transmembrane helix</keyword>
<feature type="transmembrane region" description="Helical" evidence="11">
    <location>
        <begin position="261"/>
        <end position="282"/>
    </location>
</feature>
<dbReference type="InterPro" id="IPR004072">
    <property type="entry name" value="Vmron_rcpt_1"/>
</dbReference>
<reference evidence="12" key="1">
    <citation type="submission" date="2025-08" db="UniProtKB">
        <authorList>
            <consortium name="Ensembl"/>
        </authorList>
    </citation>
    <scope>IDENTIFICATION</scope>
</reference>
<evidence type="ECO:0000256" key="5">
    <source>
        <dbReference type="ARBA" id="ARBA00022692"/>
    </source>
</evidence>
<dbReference type="Proteomes" id="UP000472241">
    <property type="component" value="Unplaced"/>
</dbReference>
<dbReference type="GO" id="GO:0019236">
    <property type="term" value="P:response to pheromone"/>
    <property type="evidence" value="ECO:0007669"/>
    <property type="project" value="UniProtKB-KW"/>
</dbReference>
<proteinExistence type="inferred from homology"/>
<accession>A0A667FHA1</accession>
<evidence type="ECO:0000256" key="9">
    <source>
        <dbReference type="ARBA" id="ARBA00023170"/>
    </source>
</evidence>
<comment type="similarity">
    <text evidence="2 11">Belongs to the G-protein coupled receptor 1 family.</text>
</comment>
<feature type="transmembrane region" description="Helical" evidence="11">
    <location>
        <begin position="228"/>
        <end position="249"/>
    </location>
</feature>
<dbReference type="PANTHER" id="PTHR24062">
    <property type="entry name" value="VOMERONASAL TYPE-1 RECEPTOR"/>
    <property type="match status" value="1"/>
</dbReference>
<dbReference type="Pfam" id="PF03402">
    <property type="entry name" value="V1R"/>
    <property type="match status" value="1"/>
</dbReference>
<dbReference type="Ensembl" id="ENSLCNT00005001323.1">
    <property type="protein sequence ID" value="ENSLCNP00005001161.1"/>
    <property type="gene ID" value="ENSLCNG00005000849.1"/>
</dbReference>
<evidence type="ECO:0000256" key="1">
    <source>
        <dbReference type="ARBA" id="ARBA00004651"/>
    </source>
</evidence>